<dbReference type="VEuPathDB" id="FungiDB:GGTG_11495"/>
<feature type="compositionally biased region" description="Pro residues" evidence="1">
    <location>
        <begin position="584"/>
        <end position="593"/>
    </location>
</feature>
<dbReference type="AlphaFoldDB" id="J3PDC7"/>
<protein>
    <submittedName>
        <fullName evidence="2 3">Uncharacterized protein</fullName>
    </submittedName>
</protein>
<proteinExistence type="predicted"/>
<dbReference type="eggNOG" id="ENOG502SNM5">
    <property type="taxonomic scope" value="Eukaryota"/>
</dbReference>
<reference evidence="4" key="1">
    <citation type="submission" date="2010-07" db="EMBL/GenBank/DDBJ databases">
        <title>The genome sequence of Gaeumannomyces graminis var. tritici strain R3-111a-1.</title>
        <authorList>
            <consortium name="The Broad Institute Genome Sequencing Platform"/>
            <person name="Ma L.-J."/>
            <person name="Dead R."/>
            <person name="Young S."/>
            <person name="Zeng Q."/>
            <person name="Koehrsen M."/>
            <person name="Alvarado L."/>
            <person name="Berlin A."/>
            <person name="Chapman S.B."/>
            <person name="Chen Z."/>
            <person name="Freedman E."/>
            <person name="Gellesch M."/>
            <person name="Goldberg J."/>
            <person name="Griggs A."/>
            <person name="Gujja S."/>
            <person name="Heilman E.R."/>
            <person name="Heiman D."/>
            <person name="Hepburn T."/>
            <person name="Howarth C."/>
            <person name="Jen D."/>
            <person name="Larson L."/>
            <person name="Mehta T."/>
            <person name="Neiman D."/>
            <person name="Pearson M."/>
            <person name="Roberts A."/>
            <person name="Saif S."/>
            <person name="Shea T."/>
            <person name="Shenoy N."/>
            <person name="Sisk P."/>
            <person name="Stolte C."/>
            <person name="Sykes S."/>
            <person name="Walk T."/>
            <person name="White J."/>
            <person name="Yandava C."/>
            <person name="Haas B."/>
            <person name="Nusbaum C."/>
            <person name="Birren B."/>
        </authorList>
    </citation>
    <scope>NUCLEOTIDE SEQUENCE [LARGE SCALE GENOMIC DNA]</scope>
    <source>
        <strain evidence="4">R3-111a-1</strain>
    </source>
</reference>
<feature type="region of interest" description="Disordered" evidence="1">
    <location>
        <begin position="545"/>
        <end position="634"/>
    </location>
</feature>
<gene>
    <name evidence="3" type="primary">20351953</name>
    <name evidence="2" type="ORF">GGTG_11495</name>
</gene>
<evidence type="ECO:0000313" key="2">
    <source>
        <dbReference type="EMBL" id="EJT70472.1"/>
    </source>
</evidence>
<accession>J3PDC7</accession>
<sequence>MSSNEGTFISGHQAILGKLKFVIHAPPDIVTRPHIVGLCAVPTALAGPADLGYHVADFLAWKMTFNREGNKDDQAWFSLVDIEHLMSLEKGKYSKVINGQRKGLEEALPFIRVDGTIPGLFGAFVTELDKQAKLAQEKGDCLIVIICGEVSPELDICLDVFDNTKYLGKESWLDGVLKNYNIPITVITPAIFTTGWEIRPFAGGAKQAAGLSDEALDNLLAKQCGGAFATSVLKSWTQEQEACGMVPTTQGPGGELYSQLYTGIHDCMIRNMLPFAKDHSFHFDASQDEWSMAIGKRKGPLSLDYFAKKWDRVENAPEPGVVIPDSGYKFLAGAFGGTLQSQRLHLKFLVRQELRGCPGEWTQTTSDRCLVALTSFLQTKFPTEARAREIFTLLEWRCSMNLVADTIVDFFVLPRPQGKTCRYWDWKEQQKLDSDITTVGTFRMSLFGTMIPHWPKMPLPVGQQRDSFHDQLYWRPLNYITSAITTKYYNHNLAGGPSQRELGEARAFALKGIGCFIDRLSEIQRWTITSNTQLVDAYDKWLATGSDPVSKPNNTAAKKFAPSIANPRPIQHPQRPAAAGMPVTAPPAVPKPPGTVSSNAASQAPSQRTLRPAPTASPVASRKGSPATSPIAAPFVPTQNQVPAVALSPTLSNAQQSTRAMTGSPSATVIQQDMSTMAGNPNTTDVQQNAPAATIMPTVAAAPVDDEKPAVTSGDNLESKSGNPGLEAIGAALAGLDPASLQSLISLLTLQAQSKETKASTSEASGYKLAPGPSQKENTAPRVMAQSPRPADPQQHGIGERAVPQPPHGTNNHSGLGGQQAVPTTKPVRSQPAPFVPKATPDAVAAPNGSSQQTTEQRAPVPAQHNTQATPNAQQPPPWENPETEAMTRRHEAFKAKMAANCEW</sequence>
<feature type="compositionally biased region" description="Polar residues" evidence="1">
    <location>
        <begin position="848"/>
        <end position="857"/>
    </location>
</feature>
<dbReference type="EMBL" id="GL385401">
    <property type="protein sequence ID" value="EJT70472.1"/>
    <property type="molecule type" value="Genomic_DNA"/>
</dbReference>
<name>J3PDC7_GAET3</name>
<reference evidence="3" key="5">
    <citation type="submission" date="2018-04" db="UniProtKB">
        <authorList>
            <consortium name="EnsemblFungi"/>
        </authorList>
    </citation>
    <scope>IDENTIFICATION</scope>
    <source>
        <strain evidence="3">R3-111a-1</strain>
    </source>
</reference>
<evidence type="ECO:0000256" key="1">
    <source>
        <dbReference type="SAM" id="MobiDB-lite"/>
    </source>
</evidence>
<feature type="region of interest" description="Disordered" evidence="1">
    <location>
        <begin position="757"/>
        <end position="891"/>
    </location>
</feature>
<feature type="compositionally biased region" description="Polar residues" evidence="1">
    <location>
        <begin position="597"/>
        <end position="609"/>
    </location>
</feature>
<dbReference type="OrthoDB" id="3000060at2759"/>
<dbReference type="GeneID" id="20351953"/>
<dbReference type="STRING" id="644352.J3PDC7"/>
<evidence type="ECO:0000313" key="3">
    <source>
        <dbReference type="EnsemblFungi" id="EJT70472"/>
    </source>
</evidence>
<reference evidence="3" key="4">
    <citation type="journal article" date="2015" name="G3 (Bethesda)">
        <title>Genome sequences of three phytopathogenic species of the Magnaporthaceae family of fungi.</title>
        <authorList>
            <person name="Okagaki L.H."/>
            <person name="Nunes C.C."/>
            <person name="Sailsbery J."/>
            <person name="Clay B."/>
            <person name="Brown D."/>
            <person name="John T."/>
            <person name="Oh Y."/>
            <person name="Young N."/>
            <person name="Fitzgerald M."/>
            <person name="Haas B.J."/>
            <person name="Zeng Q."/>
            <person name="Young S."/>
            <person name="Adiconis X."/>
            <person name="Fan L."/>
            <person name="Levin J.Z."/>
            <person name="Mitchell T.K."/>
            <person name="Okubara P.A."/>
            <person name="Farman M.L."/>
            <person name="Kohn L.M."/>
            <person name="Birren B."/>
            <person name="Ma L.-J."/>
            <person name="Dean R.A."/>
        </authorList>
    </citation>
    <scope>NUCLEOTIDE SEQUENCE</scope>
    <source>
        <strain evidence="3">R3-111a-1</strain>
    </source>
</reference>
<keyword evidence="4" id="KW-1185">Reference proteome</keyword>
<dbReference type="EnsemblFungi" id="EJT70472">
    <property type="protein sequence ID" value="EJT70472"/>
    <property type="gene ID" value="GGTG_11495"/>
</dbReference>
<organism evidence="2">
    <name type="scientific">Gaeumannomyces tritici (strain R3-111a-1)</name>
    <name type="common">Wheat and barley take-all root rot fungus</name>
    <name type="synonym">Gaeumannomyces graminis var. tritici</name>
    <dbReference type="NCBI Taxonomy" id="644352"/>
    <lineage>
        <taxon>Eukaryota</taxon>
        <taxon>Fungi</taxon>
        <taxon>Dikarya</taxon>
        <taxon>Ascomycota</taxon>
        <taxon>Pezizomycotina</taxon>
        <taxon>Sordariomycetes</taxon>
        <taxon>Sordariomycetidae</taxon>
        <taxon>Magnaporthales</taxon>
        <taxon>Magnaporthaceae</taxon>
        <taxon>Gaeumannomyces</taxon>
    </lineage>
</organism>
<dbReference type="HOGENOM" id="CLU_320795_0_0_1"/>
<dbReference type="Proteomes" id="UP000006039">
    <property type="component" value="Unassembled WGS sequence"/>
</dbReference>
<reference evidence="2" key="2">
    <citation type="submission" date="2010-07" db="EMBL/GenBank/DDBJ databases">
        <authorList>
            <consortium name="The Broad Institute Genome Sequencing Platform"/>
            <consortium name="Broad Institute Genome Sequencing Center for Infectious Disease"/>
            <person name="Ma L.-J."/>
            <person name="Dead R."/>
            <person name="Young S."/>
            <person name="Zeng Q."/>
            <person name="Koehrsen M."/>
            <person name="Alvarado L."/>
            <person name="Berlin A."/>
            <person name="Chapman S.B."/>
            <person name="Chen Z."/>
            <person name="Freedman E."/>
            <person name="Gellesch M."/>
            <person name="Goldberg J."/>
            <person name="Griggs A."/>
            <person name="Gujja S."/>
            <person name="Heilman E.R."/>
            <person name="Heiman D."/>
            <person name="Hepburn T."/>
            <person name="Howarth C."/>
            <person name="Jen D."/>
            <person name="Larson L."/>
            <person name="Mehta T."/>
            <person name="Neiman D."/>
            <person name="Pearson M."/>
            <person name="Roberts A."/>
            <person name="Saif S."/>
            <person name="Shea T."/>
            <person name="Shenoy N."/>
            <person name="Sisk P."/>
            <person name="Stolte C."/>
            <person name="Sykes S."/>
            <person name="Walk T."/>
            <person name="White J."/>
            <person name="Yandava C."/>
            <person name="Haas B."/>
            <person name="Nusbaum C."/>
            <person name="Birren B."/>
        </authorList>
    </citation>
    <scope>NUCLEOTIDE SEQUENCE</scope>
    <source>
        <strain evidence="2">R3-111a-1</strain>
    </source>
</reference>
<evidence type="ECO:0000313" key="4">
    <source>
        <dbReference type="Proteomes" id="UP000006039"/>
    </source>
</evidence>
<dbReference type="RefSeq" id="XP_009227650.1">
    <property type="nucleotide sequence ID" value="XM_009229386.1"/>
</dbReference>
<reference evidence="2" key="3">
    <citation type="submission" date="2010-09" db="EMBL/GenBank/DDBJ databases">
        <title>Annotation of Gaeumannomyces graminis var. tritici R3-111a-1.</title>
        <authorList>
            <consortium name="The Broad Institute Genome Sequencing Platform"/>
            <person name="Ma L.-J."/>
            <person name="Dead R."/>
            <person name="Young S.K."/>
            <person name="Zeng Q."/>
            <person name="Gargeya S."/>
            <person name="Fitzgerald M."/>
            <person name="Haas B."/>
            <person name="Abouelleil A."/>
            <person name="Alvarado L."/>
            <person name="Arachchi H.M."/>
            <person name="Berlin A."/>
            <person name="Brown A."/>
            <person name="Chapman S.B."/>
            <person name="Chen Z."/>
            <person name="Dunbar C."/>
            <person name="Freedman E."/>
            <person name="Gearin G."/>
            <person name="Gellesch M."/>
            <person name="Goldberg J."/>
            <person name="Griggs A."/>
            <person name="Gujja S."/>
            <person name="Heiman D."/>
            <person name="Howarth C."/>
            <person name="Larson L."/>
            <person name="Lui A."/>
            <person name="MacDonald P.J.P."/>
            <person name="Mehta T."/>
            <person name="Montmayeur A."/>
            <person name="Murphy C."/>
            <person name="Neiman D."/>
            <person name="Pearson M."/>
            <person name="Priest M."/>
            <person name="Roberts A."/>
            <person name="Saif S."/>
            <person name="Shea T."/>
            <person name="Shenoy N."/>
            <person name="Sisk P."/>
            <person name="Stolte C."/>
            <person name="Sykes S."/>
            <person name="Yandava C."/>
            <person name="Wortman J."/>
            <person name="Nusbaum C."/>
            <person name="Birren B."/>
        </authorList>
    </citation>
    <scope>NUCLEOTIDE SEQUENCE</scope>
    <source>
        <strain evidence="2">R3-111a-1</strain>
    </source>
</reference>